<evidence type="ECO:0000313" key="4">
    <source>
        <dbReference type="EMBL" id="GAA1922352.1"/>
    </source>
</evidence>
<reference evidence="4 5" key="1">
    <citation type="journal article" date="2019" name="Int. J. Syst. Evol. Microbiol.">
        <title>The Global Catalogue of Microorganisms (GCM) 10K type strain sequencing project: providing services to taxonomists for standard genome sequencing and annotation.</title>
        <authorList>
            <consortium name="The Broad Institute Genomics Platform"/>
            <consortium name="The Broad Institute Genome Sequencing Center for Infectious Disease"/>
            <person name="Wu L."/>
            <person name="Ma J."/>
        </authorList>
    </citation>
    <scope>NUCLEOTIDE SEQUENCE [LARGE SCALE GENOMIC DNA]</scope>
    <source>
        <strain evidence="4 5">JCM 14046</strain>
    </source>
</reference>
<dbReference type="PROSITE" id="PS51186">
    <property type="entry name" value="GNAT"/>
    <property type="match status" value="1"/>
</dbReference>
<dbReference type="PANTHER" id="PTHR43877">
    <property type="entry name" value="AMINOALKYLPHOSPHONATE N-ACETYLTRANSFERASE-RELATED-RELATED"/>
    <property type="match status" value="1"/>
</dbReference>
<evidence type="ECO:0000256" key="2">
    <source>
        <dbReference type="ARBA" id="ARBA00023315"/>
    </source>
</evidence>
<dbReference type="CDD" id="cd04301">
    <property type="entry name" value="NAT_SF"/>
    <property type="match status" value="1"/>
</dbReference>
<organism evidence="4 5">
    <name type="scientific">Nocardioides lentus</name>
    <dbReference type="NCBI Taxonomy" id="338077"/>
    <lineage>
        <taxon>Bacteria</taxon>
        <taxon>Bacillati</taxon>
        <taxon>Actinomycetota</taxon>
        <taxon>Actinomycetes</taxon>
        <taxon>Propionibacteriales</taxon>
        <taxon>Nocardioidaceae</taxon>
        <taxon>Nocardioides</taxon>
    </lineage>
</organism>
<evidence type="ECO:0000256" key="1">
    <source>
        <dbReference type="ARBA" id="ARBA00022679"/>
    </source>
</evidence>
<dbReference type="InterPro" id="IPR016181">
    <property type="entry name" value="Acyl_CoA_acyltransferase"/>
</dbReference>
<dbReference type="RefSeq" id="WP_344007636.1">
    <property type="nucleotide sequence ID" value="NZ_BAAAMY010000005.1"/>
</dbReference>
<keyword evidence="5" id="KW-1185">Reference proteome</keyword>
<name>A0ABN2PHV0_9ACTN</name>
<dbReference type="InterPro" id="IPR050832">
    <property type="entry name" value="Bact_Acetyltransf"/>
</dbReference>
<evidence type="ECO:0000259" key="3">
    <source>
        <dbReference type="PROSITE" id="PS51186"/>
    </source>
</evidence>
<dbReference type="Proteomes" id="UP001501612">
    <property type="component" value="Unassembled WGS sequence"/>
</dbReference>
<keyword evidence="2" id="KW-0012">Acyltransferase</keyword>
<accession>A0ABN2PHV0</accession>
<dbReference type="EMBL" id="BAAAMY010000005">
    <property type="protein sequence ID" value="GAA1922352.1"/>
    <property type="molecule type" value="Genomic_DNA"/>
</dbReference>
<dbReference type="Pfam" id="PF00583">
    <property type="entry name" value="Acetyltransf_1"/>
    <property type="match status" value="1"/>
</dbReference>
<dbReference type="Gene3D" id="3.40.630.30">
    <property type="match status" value="1"/>
</dbReference>
<dbReference type="SUPFAM" id="SSF55729">
    <property type="entry name" value="Acyl-CoA N-acyltransferases (Nat)"/>
    <property type="match status" value="1"/>
</dbReference>
<protein>
    <recommendedName>
        <fullName evidence="3">N-acetyltransferase domain-containing protein</fullName>
    </recommendedName>
</protein>
<proteinExistence type="predicted"/>
<keyword evidence="1" id="KW-0808">Transferase</keyword>
<sequence length="174" mass="19032">MGADGVRLRAATPDDVGAGAELHRRCWAETYRGIADPAALEPRLADRDRWVAAWRRQLAEGPAYTVAEVGGALVGFALVGRSRMVDAPTPTELHALYVRRSHHGTGLGARLLDAVLRPEPCMLWVTEANARARAFYARHGFEPDGTRQLYDGLGAWECRLVRPADPDRAARPAP</sequence>
<comment type="caution">
    <text evidence="4">The sequence shown here is derived from an EMBL/GenBank/DDBJ whole genome shotgun (WGS) entry which is preliminary data.</text>
</comment>
<evidence type="ECO:0000313" key="5">
    <source>
        <dbReference type="Proteomes" id="UP001501612"/>
    </source>
</evidence>
<feature type="domain" description="N-acetyltransferase" evidence="3">
    <location>
        <begin position="6"/>
        <end position="165"/>
    </location>
</feature>
<dbReference type="InterPro" id="IPR000182">
    <property type="entry name" value="GNAT_dom"/>
</dbReference>
<gene>
    <name evidence="4" type="ORF">GCM10009737_24820</name>
</gene>